<feature type="chain" id="PRO_5039307934" description="Translocon-associated protein subunit delta" evidence="15">
    <location>
        <begin position="23"/>
        <end position="175"/>
    </location>
</feature>
<keyword evidence="12" id="KW-0472">Membrane</keyword>
<dbReference type="Pfam" id="PF05404">
    <property type="entry name" value="TRAP-delta"/>
    <property type="match status" value="1"/>
</dbReference>
<evidence type="ECO:0000256" key="9">
    <source>
        <dbReference type="ARBA" id="ARBA00022824"/>
    </source>
</evidence>
<keyword evidence="10" id="KW-0832">Ubl conjugation</keyword>
<comment type="subunit">
    <text evidence="4">Heterotetramer of TRAP-alpha, TRAP-beta, TRAP-delta and TRAP-gamma.</text>
</comment>
<dbReference type="PANTHER" id="PTHR12731">
    <property type="entry name" value="TRANSLOCON-ASSOCIATED PROTEIN, DELTA SUBUNIT"/>
    <property type="match status" value="1"/>
</dbReference>
<evidence type="ECO:0000256" key="12">
    <source>
        <dbReference type="ARBA" id="ARBA00023136"/>
    </source>
</evidence>
<keyword evidence="9" id="KW-0256">Endoplasmic reticulum</keyword>
<sequence>MNCAGKTIFSFLMLVAPSVVFGDSCASPQVKPSIYTTTEASSSTDTVFIVQFSLTCKGGPSDLTLYADVNGKTVAVTRNDDNVKFPFQVSFSDENKNLPSGTYEVKFYDEDGFANLRKAQRSGESSSSVKSLFSIEVNHPGVWKGPFVSSELVATLVALLVFFSAYTARNSLQSS</sequence>
<accession>A0A9D4MRZ3</accession>
<name>A0A9D4MRZ3_DREPO</name>
<dbReference type="InterPro" id="IPR008855">
    <property type="entry name" value="TRAP-delta"/>
</dbReference>
<dbReference type="AlphaFoldDB" id="A0A9D4MRZ3"/>
<gene>
    <name evidence="16" type="ORF">DPMN_004582</name>
</gene>
<evidence type="ECO:0000256" key="4">
    <source>
        <dbReference type="ARBA" id="ARBA00011819"/>
    </source>
</evidence>
<evidence type="ECO:0000256" key="3">
    <source>
        <dbReference type="ARBA" id="ARBA00009294"/>
    </source>
</evidence>
<reference evidence="16" key="1">
    <citation type="journal article" date="2019" name="bioRxiv">
        <title>The Genome of the Zebra Mussel, Dreissena polymorpha: A Resource for Invasive Species Research.</title>
        <authorList>
            <person name="McCartney M.A."/>
            <person name="Auch B."/>
            <person name="Kono T."/>
            <person name="Mallez S."/>
            <person name="Zhang Y."/>
            <person name="Obille A."/>
            <person name="Becker A."/>
            <person name="Abrahante J.E."/>
            <person name="Garbe J."/>
            <person name="Badalamenti J.P."/>
            <person name="Herman A."/>
            <person name="Mangelson H."/>
            <person name="Liachko I."/>
            <person name="Sullivan S."/>
            <person name="Sone E.D."/>
            <person name="Koren S."/>
            <person name="Silverstein K.A.T."/>
            <person name="Beckman K.B."/>
            <person name="Gohl D.M."/>
        </authorList>
    </citation>
    <scope>NUCLEOTIDE SEQUENCE</scope>
    <source>
        <strain evidence="16">Duluth1</strain>
        <tissue evidence="16">Whole animal</tissue>
    </source>
</reference>
<dbReference type="Proteomes" id="UP000828390">
    <property type="component" value="Unassembled WGS sequence"/>
</dbReference>
<proteinExistence type="inferred from homology"/>
<evidence type="ECO:0000256" key="8">
    <source>
        <dbReference type="ARBA" id="ARBA00022729"/>
    </source>
</evidence>
<evidence type="ECO:0000256" key="13">
    <source>
        <dbReference type="ARBA" id="ARBA00023157"/>
    </source>
</evidence>
<dbReference type="EMBL" id="JAIWYP010000001">
    <property type="protein sequence ID" value="KAH3880661.1"/>
    <property type="molecule type" value="Genomic_DNA"/>
</dbReference>
<feature type="signal peptide" evidence="15">
    <location>
        <begin position="1"/>
        <end position="22"/>
    </location>
</feature>
<keyword evidence="13" id="KW-1015">Disulfide bond</keyword>
<comment type="similarity">
    <text evidence="3">Belongs to the TRAP-delta family.</text>
</comment>
<protein>
    <recommendedName>
        <fullName evidence="5">Translocon-associated protein subunit delta</fullName>
    </recommendedName>
    <alternativeName>
        <fullName evidence="14">Signal sequence receptor subunit delta</fullName>
    </alternativeName>
</protein>
<comment type="subcellular location">
    <subcellularLocation>
        <location evidence="2">Endoplasmic reticulum membrane</location>
        <topology evidence="2">Single-pass type I membrane protein</topology>
    </subcellularLocation>
</comment>
<keyword evidence="7" id="KW-0812">Transmembrane</keyword>
<evidence type="ECO:0000256" key="7">
    <source>
        <dbReference type="ARBA" id="ARBA00022692"/>
    </source>
</evidence>
<comment type="function">
    <text evidence="1">TRAP proteins are part of a complex whose function is to bind calcium to the ER membrane and thereby regulate the retention of ER resident proteins.</text>
</comment>
<comment type="caution">
    <text evidence="16">The sequence shown here is derived from an EMBL/GenBank/DDBJ whole genome shotgun (WGS) entry which is preliminary data.</text>
</comment>
<reference evidence="16" key="2">
    <citation type="submission" date="2020-11" db="EMBL/GenBank/DDBJ databases">
        <authorList>
            <person name="McCartney M.A."/>
            <person name="Auch B."/>
            <person name="Kono T."/>
            <person name="Mallez S."/>
            <person name="Becker A."/>
            <person name="Gohl D.M."/>
            <person name="Silverstein K.A.T."/>
            <person name="Koren S."/>
            <person name="Bechman K.B."/>
            <person name="Herman A."/>
            <person name="Abrahante J.E."/>
            <person name="Garbe J."/>
        </authorList>
    </citation>
    <scope>NUCLEOTIDE SEQUENCE</scope>
    <source>
        <strain evidence="16">Duluth1</strain>
        <tissue evidence="16">Whole animal</tissue>
    </source>
</reference>
<evidence type="ECO:0000256" key="14">
    <source>
        <dbReference type="ARBA" id="ARBA00031791"/>
    </source>
</evidence>
<evidence type="ECO:0000256" key="2">
    <source>
        <dbReference type="ARBA" id="ARBA00004115"/>
    </source>
</evidence>
<keyword evidence="17" id="KW-1185">Reference proteome</keyword>
<evidence type="ECO:0000256" key="15">
    <source>
        <dbReference type="SAM" id="SignalP"/>
    </source>
</evidence>
<keyword evidence="6" id="KW-1017">Isopeptide bond</keyword>
<evidence type="ECO:0000256" key="1">
    <source>
        <dbReference type="ARBA" id="ARBA00002838"/>
    </source>
</evidence>
<dbReference type="GO" id="GO:0005789">
    <property type="term" value="C:endoplasmic reticulum membrane"/>
    <property type="evidence" value="ECO:0007669"/>
    <property type="project" value="UniProtKB-SubCell"/>
</dbReference>
<dbReference type="OrthoDB" id="10055808at2759"/>
<evidence type="ECO:0000256" key="11">
    <source>
        <dbReference type="ARBA" id="ARBA00022989"/>
    </source>
</evidence>
<evidence type="ECO:0000256" key="10">
    <source>
        <dbReference type="ARBA" id="ARBA00022843"/>
    </source>
</evidence>
<evidence type="ECO:0000256" key="6">
    <source>
        <dbReference type="ARBA" id="ARBA00022499"/>
    </source>
</evidence>
<evidence type="ECO:0000313" key="16">
    <source>
        <dbReference type="EMBL" id="KAH3880661.1"/>
    </source>
</evidence>
<evidence type="ECO:0000256" key="5">
    <source>
        <dbReference type="ARBA" id="ARBA00014387"/>
    </source>
</evidence>
<dbReference type="PANTHER" id="PTHR12731:SF1">
    <property type="entry name" value="TRANSLOCON-ASSOCIATED PROTEIN SUBUNIT DELTA"/>
    <property type="match status" value="1"/>
</dbReference>
<keyword evidence="11" id="KW-1133">Transmembrane helix</keyword>
<evidence type="ECO:0000313" key="17">
    <source>
        <dbReference type="Proteomes" id="UP000828390"/>
    </source>
</evidence>
<organism evidence="16 17">
    <name type="scientific">Dreissena polymorpha</name>
    <name type="common">Zebra mussel</name>
    <name type="synonym">Mytilus polymorpha</name>
    <dbReference type="NCBI Taxonomy" id="45954"/>
    <lineage>
        <taxon>Eukaryota</taxon>
        <taxon>Metazoa</taxon>
        <taxon>Spiralia</taxon>
        <taxon>Lophotrochozoa</taxon>
        <taxon>Mollusca</taxon>
        <taxon>Bivalvia</taxon>
        <taxon>Autobranchia</taxon>
        <taxon>Heteroconchia</taxon>
        <taxon>Euheterodonta</taxon>
        <taxon>Imparidentia</taxon>
        <taxon>Neoheterodontei</taxon>
        <taxon>Myida</taxon>
        <taxon>Dreissenoidea</taxon>
        <taxon>Dreissenidae</taxon>
        <taxon>Dreissena</taxon>
    </lineage>
</organism>
<keyword evidence="8 15" id="KW-0732">Signal</keyword>